<dbReference type="OrthoDB" id="1194466at2759"/>
<dbReference type="GO" id="GO:0003676">
    <property type="term" value="F:nucleic acid binding"/>
    <property type="evidence" value="ECO:0007669"/>
    <property type="project" value="InterPro"/>
</dbReference>
<organism evidence="1 2">
    <name type="scientific">Prunus armeniaca</name>
    <name type="common">Apricot</name>
    <name type="synonym">Armeniaca vulgaris</name>
    <dbReference type="NCBI Taxonomy" id="36596"/>
    <lineage>
        <taxon>Eukaryota</taxon>
        <taxon>Viridiplantae</taxon>
        <taxon>Streptophyta</taxon>
        <taxon>Embryophyta</taxon>
        <taxon>Tracheophyta</taxon>
        <taxon>Spermatophyta</taxon>
        <taxon>Magnoliopsida</taxon>
        <taxon>eudicotyledons</taxon>
        <taxon>Gunneridae</taxon>
        <taxon>Pentapetalae</taxon>
        <taxon>rosids</taxon>
        <taxon>fabids</taxon>
        <taxon>Rosales</taxon>
        <taxon>Rosaceae</taxon>
        <taxon>Amygdaloideae</taxon>
        <taxon>Amygdaleae</taxon>
        <taxon>Prunus</taxon>
    </lineage>
</organism>
<gene>
    <name evidence="1" type="ORF">ORAREDHAP_LOCUS2289</name>
</gene>
<dbReference type="Proteomes" id="UP000507245">
    <property type="component" value="Unassembled WGS sequence"/>
</dbReference>
<dbReference type="PANTHER" id="PTHR42648:SF28">
    <property type="entry name" value="TRANSPOSON-ENCODED PROTEIN WITH RIBONUCLEASE H-LIKE AND RETROVIRUS ZINC FINGER-LIKE DOMAINS"/>
    <property type="match status" value="1"/>
</dbReference>
<dbReference type="SUPFAM" id="SSF53098">
    <property type="entry name" value="Ribonuclease H-like"/>
    <property type="match status" value="1"/>
</dbReference>
<dbReference type="EMBL" id="CAEKKB010000001">
    <property type="protein sequence ID" value="CAB4293426.1"/>
    <property type="molecule type" value="Genomic_DNA"/>
</dbReference>
<evidence type="ECO:0008006" key="3">
    <source>
        <dbReference type="Google" id="ProtNLM"/>
    </source>
</evidence>
<dbReference type="Gene3D" id="3.30.420.10">
    <property type="entry name" value="Ribonuclease H-like superfamily/Ribonuclease H"/>
    <property type="match status" value="1"/>
</dbReference>
<keyword evidence="2" id="KW-1185">Reference proteome</keyword>
<dbReference type="InterPro" id="IPR039537">
    <property type="entry name" value="Retrotran_Ty1/copia-like"/>
</dbReference>
<dbReference type="AlphaFoldDB" id="A0A6J5VWF9"/>
<reference evidence="2" key="1">
    <citation type="journal article" date="2020" name="Genome Biol.">
        <title>Gamete binning: chromosome-level and haplotype-resolved genome assembly enabled by high-throughput single-cell sequencing of gamete genomes.</title>
        <authorList>
            <person name="Campoy J.A."/>
            <person name="Sun H."/>
            <person name="Goel M."/>
            <person name="Jiao W.-B."/>
            <person name="Folz-Donahue K."/>
            <person name="Wang N."/>
            <person name="Rubio M."/>
            <person name="Liu C."/>
            <person name="Kukat C."/>
            <person name="Ruiz D."/>
            <person name="Huettel B."/>
            <person name="Schneeberger K."/>
        </authorList>
    </citation>
    <scope>NUCLEOTIDE SEQUENCE [LARGE SCALE GENOMIC DNA]</scope>
    <source>
        <strain evidence="2">cv. Rojo Pasion</strain>
    </source>
</reference>
<dbReference type="PANTHER" id="PTHR42648">
    <property type="entry name" value="TRANSPOSASE, PUTATIVE-RELATED"/>
    <property type="match status" value="1"/>
</dbReference>
<evidence type="ECO:0000313" key="2">
    <source>
        <dbReference type="Proteomes" id="UP000507245"/>
    </source>
</evidence>
<name>A0A6J5VWF9_PRUAR</name>
<accession>A0A6J5VWF9</accession>
<evidence type="ECO:0000313" key="1">
    <source>
        <dbReference type="EMBL" id="CAB4293426.1"/>
    </source>
</evidence>
<dbReference type="InterPro" id="IPR012337">
    <property type="entry name" value="RNaseH-like_sf"/>
</dbReference>
<protein>
    <recommendedName>
        <fullName evidence="3">Integrase catalytic domain-containing protein</fullName>
    </recommendedName>
</protein>
<dbReference type="InterPro" id="IPR036397">
    <property type="entry name" value="RNaseH_sf"/>
</dbReference>
<sequence length="81" mass="9302">MHTLLGKQHGALFQHGHAQRKPNVLDVVYFDVCGLMTTNTLGGARYFVTFIDDHSRKVFAYALRTKDQVYEVFKQFHASVE</sequence>
<proteinExistence type="predicted"/>